<evidence type="ECO:0000313" key="2">
    <source>
        <dbReference type="EMBL" id="KAF2034144.1"/>
    </source>
</evidence>
<feature type="signal peptide" evidence="1">
    <location>
        <begin position="1"/>
        <end position="18"/>
    </location>
</feature>
<dbReference type="Proteomes" id="UP000799777">
    <property type="component" value="Unassembled WGS sequence"/>
</dbReference>
<protein>
    <submittedName>
        <fullName evidence="2">Uncharacterized protein</fullName>
    </submittedName>
</protein>
<gene>
    <name evidence="2" type="ORF">EK21DRAFT_56931</name>
</gene>
<proteinExistence type="predicted"/>
<reference evidence="2" key="1">
    <citation type="journal article" date="2020" name="Stud. Mycol.">
        <title>101 Dothideomycetes genomes: a test case for predicting lifestyles and emergence of pathogens.</title>
        <authorList>
            <person name="Haridas S."/>
            <person name="Albert R."/>
            <person name="Binder M."/>
            <person name="Bloem J."/>
            <person name="Labutti K."/>
            <person name="Salamov A."/>
            <person name="Andreopoulos B."/>
            <person name="Baker S."/>
            <person name="Barry K."/>
            <person name="Bills G."/>
            <person name="Bluhm B."/>
            <person name="Cannon C."/>
            <person name="Castanera R."/>
            <person name="Culley D."/>
            <person name="Daum C."/>
            <person name="Ezra D."/>
            <person name="Gonzalez J."/>
            <person name="Henrissat B."/>
            <person name="Kuo A."/>
            <person name="Liang C."/>
            <person name="Lipzen A."/>
            <person name="Lutzoni F."/>
            <person name="Magnuson J."/>
            <person name="Mondo S."/>
            <person name="Nolan M."/>
            <person name="Ohm R."/>
            <person name="Pangilinan J."/>
            <person name="Park H.-J."/>
            <person name="Ramirez L."/>
            <person name="Alfaro M."/>
            <person name="Sun H."/>
            <person name="Tritt A."/>
            <person name="Yoshinaga Y."/>
            <person name="Zwiers L.-H."/>
            <person name="Turgeon B."/>
            <person name="Goodwin S."/>
            <person name="Spatafora J."/>
            <person name="Crous P."/>
            <person name="Grigoriev I."/>
        </authorList>
    </citation>
    <scope>NUCLEOTIDE SEQUENCE</scope>
    <source>
        <strain evidence="2">CBS 110217</strain>
    </source>
</reference>
<feature type="chain" id="PRO_5040263959" evidence="1">
    <location>
        <begin position="19"/>
        <end position="104"/>
    </location>
</feature>
<dbReference type="EMBL" id="ML978162">
    <property type="protein sequence ID" value="KAF2034144.1"/>
    <property type="molecule type" value="Genomic_DNA"/>
</dbReference>
<evidence type="ECO:0000256" key="1">
    <source>
        <dbReference type="SAM" id="SignalP"/>
    </source>
</evidence>
<dbReference type="OrthoDB" id="10578748at2759"/>
<accession>A0A9P4HH34</accession>
<evidence type="ECO:0000313" key="3">
    <source>
        <dbReference type="Proteomes" id="UP000799777"/>
    </source>
</evidence>
<sequence>MLITLPTVLAIFGASVFAAPNPGDGPDCQKKPERCKLTTTKGAAAPEPISTGPVLSTTTYTTSYCSIETAIPFTKNTTCLQWGRATSTVTTAYTMDNNFLGGGS</sequence>
<name>A0A9P4HH34_9PLEO</name>
<keyword evidence="1" id="KW-0732">Signal</keyword>
<dbReference type="AlphaFoldDB" id="A0A9P4HH34"/>
<keyword evidence="3" id="KW-1185">Reference proteome</keyword>
<organism evidence="2 3">
    <name type="scientific">Setomelanomma holmii</name>
    <dbReference type="NCBI Taxonomy" id="210430"/>
    <lineage>
        <taxon>Eukaryota</taxon>
        <taxon>Fungi</taxon>
        <taxon>Dikarya</taxon>
        <taxon>Ascomycota</taxon>
        <taxon>Pezizomycotina</taxon>
        <taxon>Dothideomycetes</taxon>
        <taxon>Pleosporomycetidae</taxon>
        <taxon>Pleosporales</taxon>
        <taxon>Pleosporineae</taxon>
        <taxon>Phaeosphaeriaceae</taxon>
        <taxon>Setomelanomma</taxon>
    </lineage>
</organism>
<comment type="caution">
    <text evidence="2">The sequence shown here is derived from an EMBL/GenBank/DDBJ whole genome shotgun (WGS) entry which is preliminary data.</text>
</comment>